<dbReference type="AlphaFoldDB" id="A0AAV5JRW7"/>
<dbReference type="Proteomes" id="UP001054252">
    <property type="component" value="Unassembled WGS sequence"/>
</dbReference>
<keyword evidence="3" id="KW-1185">Reference proteome</keyword>
<keyword evidence="1" id="KW-0812">Transmembrane</keyword>
<feature type="transmembrane region" description="Helical" evidence="1">
    <location>
        <begin position="12"/>
        <end position="33"/>
    </location>
</feature>
<feature type="transmembrane region" description="Helical" evidence="1">
    <location>
        <begin position="39"/>
        <end position="58"/>
    </location>
</feature>
<proteinExistence type="predicted"/>
<keyword evidence="1" id="KW-1133">Transmembrane helix</keyword>
<keyword evidence="1" id="KW-0472">Membrane</keyword>
<organism evidence="2 3">
    <name type="scientific">Rubroshorea leprosula</name>
    <dbReference type="NCBI Taxonomy" id="152421"/>
    <lineage>
        <taxon>Eukaryota</taxon>
        <taxon>Viridiplantae</taxon>
        <taxon>Streptophyta</taxon>
        <taxon>Embryophyta</taxon>
        <taxon>Tracheophyta</taxon>
        <taxon>Spermatophyta</taxon>
        <taxon>Magnoliopsida</taxon>
        <taxon>eudicotyledons</taxon>
        <taxon>Gunneridae</taxon>
        <taxon>Pentapetalae</taxon>
        <taxon>rosids</taxon>
        <taxon>malvids</taxon>
        <taxon>Malvales</taxon>
        <taxon>Dipterocarpaceae</taxon>
        <taxon>Rubroshorea</taxon>
    </lineage>
</organism>
<evidence type="ECO:0000256" key="1">
    <source>
        <dbReference type="SAM" id="Phobius"/>
    </source>
</evidence>
<evidence type="ECO:0000313" key="2">
    <source>
        <dbReference type="EMBL" id="GKV14312.1"/>
    </source>
</evidence>
<reference evidence="2 3" key="1">
    <citation type="journal article" date="2021" name="Commun. Biol.">
        <title>The genome of Shorea leprosula (Dipterocarpaceae) highlights the ecological relevance of drought in aseasonal tropical rainforests.</title>
        <authorList>
            <person name="Ng K.K.S."/>
            <person name="Kobayashi M.J."/>
            <person name="Fawcett J.A."/>
            <person name="Hatakeyama M."/>
            <person name="Paape T."/>
            <person name="Ng C.H."/>
            <person name="Ang C.C."/>
            <person name="Tnah L.H."/>
            <person name="Lee C.T."/>
            <person name="Nishiyama T."/>
            <person name="Sese J."/>
            <person name="O'Brien M.J."/>
            <person name="Copetti D."/>
            <person name="Mohd Noor M.I."/>
            <person name="Ong R.C."/>
            <person name="Putra M."/>
            <person name="Sireger I.Z."/>
            <person name="Indrioko S."/>
            <person name="Kosugi Y."/>
            <person name="Izuno A."/>
            <person name="Isagi Y."/>
            <person name="Lee S.L."/>
            <person name="Shimizu K.K."/>
        </authorList>
    </citation>
    <scope>NUCLEOTIDE SEQUENCE [LARGE SCALE GENOMIC DNA]</scope>
    <source>
        <strain evidence="2">214</strain>
    </source>
</reference>
<protein>
    <submittedName>
        <fullName evidence="2">Uncharacterized protein</fullName>
    </submittedName>
</protein>
<accession>A0AAV5JRW7</accession>
<gene>
    <name evidence="2" type="ORF">SLEP1_g25207</name>
</gene>
<comment type="caution">
    <text evidence="2">The sequence shown here is derived from an EMBL/GenBank/DDBJ whole genome shotgun (WGS) entry which is preliminary data.</text>
</comment>
<evidence type="ECO:0000313" key="3">
    <source>
        <dbReference type="Proteomes" id="UP001054252"/>
    </source>
</evidence>
<sequence length="81" mass="8926">MRWCGSLKPVCVSQRATISVEGILTATSVIWFAGMKGSLVADAVVSGVAACATSFINWQLKTSFYMHSFVNKNLYFGRQRM</sequence>
<dbReference type="EMBL" id="BPVZ01000040">
    <property type="protein sequence ID" value="GKV14312.1"/>
    <property type="molecule type" value="Genomic_DNA"/>
</dbReference>
<name>A0AAV5JRW7_9ROSI</name>